<dbReference type="Proteomes" id="UP000242519">
    <property type="component" value="Unassembled WGS sequence"/>
</dbReference>
<dbReference type="OrthoDB" id="4357148at2759"/>
<dbReference type="AlphaFoldDB" id="A0A218YSS1"/>
<proteinExistence type="predicted"/>
<evidence type="ECO:0000313" key="2">
    <source>
        <dbReference type="EMBL" id="OWO97398.1"/>
    </source>
</evidence>
<comment type="caution">
    <text evidence="2">The sequence shown here is derived from an EMBL/GenBank/DDBJ whole genome shotgun (WGS) entry which is preliminary data.</text>
</comment>
<organism evidence="2 3">
    <name type="scientific">Diplocarpon coronariae</name>
    <dbReference type="NCBI Taxonomy" id="2795749"/>
    <lineage>
        <taxon>Eukaryota</taxon>
        <taxon>Fungi</taxon>
        <taxon>Dikarya</taxon>
        <taxon>Ascomycota</taxon>
        <taxon>Pezizomycotina</taxon>
        <taxon>Leotiomycetes</taxon>
        <taxon>Helotiales</taxon>
        <taxon>Drepanopezizaceae</taxon>
        <taxon>Diplocarpon</taxon>
    </lineage>
</organism>
<feature type="compositionally biased region" description="Basic and acidic residues" evidence="1">
    <location>
        <begin position="49"/>
        <end position="69"/>
    </location>
</feature>
<gene>
    <name evidence="2" type="ORF">B2J93_3098</name>
</gene>
<dbReference type="InParanoid" id="A0A218YSS1"/>
<reference evidence="2 3" key="1">
    <citation type="submission" date="2017-04" db="EMBL/GenBank/DDBJ databases">
        <title>Draft genome sequence of Marssonina coronaria NL1: causal agent of apple blotch.</title>
        <authorList>
            <person name="Cheng Q."/>
        </authorList>
    </citation>
    <scope>NUCLEOTIDE SEQUENCE [LARGE SCALE GENOMIC DNA]</scope>
    <source>
        <strain evidence="2 3">NL1</strain>
    </source>
</reference>
<name>A0A218YSS1_9HELO</name>
<accession>A0A218YSS1</accession>
<dbReference type="EMBL" id="MZNU01000443">
    <property type="protein sequence ID" value="OWO97398.1"/>
    <property type="molecule type" value="Genomic_DNA"/>
</dbReference>
<evidence type="ECO:0008006" key="4">
    <source>
        <dbReference type="Google" id="ProtNLM"/>
    </source>
</evidence>
<keyword evidence="3" id="KW-1185">Reference proteome</keyword>
<protein>
    <recommendedName>
        <fullName evidence="4">Histone chaperone domain-containing protein</fullName>
    </recommendedName>
</protein>
<feature type="compositionally biased region" description="Low complexity" evidence="1">
    <location>
        <begin position="86"/>
        <end position="96"/>
    </location>
</feature>
<evidence type="ECO:0000256" key="1">
    <source>
        <dbReference type="SAM" id="MobiDB-lite"/>
    </source>
</evidence>
<feature type="region of interest" description="Disordered" evidence="1">
    <location>
        <begin position="1"/>
        <end position="96"/>
    </location>
</feature>
<evidence type="ECO:0000313" key="3">
    <source>
        <dbReference type="Proteomes" id="UP000242519"/>
    </source>
</evidence>
<sequence>MSSGIPQGDPQDNDYVSRPGQKDAGIPVQPDDAPVEDPIGADVADSDEQLARDDNEAIDKSNIIEEKTRGAKPSGSYREPGDEEGLPGPEDGTSSN</sequence>